<name>A0A517ZPA4_9PLAN</name>
<dbReference type="AlphaFoldDB" id="A0A517ZPA4"/>
<evidence type="ECO:0000313" key="1">
    <source>
        <dbReference type="EMBL" id="QDU44309.1"/>
    </source>
</evidence>
<evidence type="ECO:0000313" key="2">
    <source>
        <dbReference type="Proteomes" id="UP000319383"/>
    </source>
</evidence>
<dbReference type="Proteomes" id="UP000319383">
    <property type="component" value="Chromosome"/>
</dbReference>
<protein>
    <submittedName>
        <fullName evidence="1">Uncharacterized protein</fullName>
    </submittedName>
</protein>
<keyword evidence="2" id="KW-1185">Reference proteome</keyword>
<gene>
    <name evidence="1" type="ORF">Mal52_27880</name>
</gene>
<accession>A0A517ZPA4</accession>
<dbReference type="EMBL" id="CP036276">
    <property type="protein sequence ID" value="QDU44309.1"/>
    <property type="molecule type" value="Genomic_DNA"/>
</dbReference>
<organism evidence="1 2">
    <name type="scientific">Symmachiella dynata</name>
    <dbReference type="NCBI Taxonomy" id="2527995"/>
    <lineage>
        <taxon>Bacteria</taxon>
        <taxon>Pseudomonadati</taxon>
        <taxon>Planctomycetota</taxon>
        <taxon>Planctomycetia</taxon>
        <taxon>Planctomycetales</taxon>
        <taxon>Planctomycetaceae</taxon>
        <taxon>Symmachiella</taxon>
    </lineage>
</organism>
<proteinExistence type="predicted"/>
<dbReference type="KEGG" id="sdyn:Mal52_27880"/>
<reference evidence="1 2" key="1">
    <citation type="submission" date="2019-02" db="EMBL/GenBank/DDBJ databases">
        <title>Deep-cultivation of Planctomycetes and their phenomic and genomic characterization uncovers novel biology.</title>
        <authorList>
            <person name="Wiegand S."/>
            <person name="Jogler M."/>
            <person name="Boedeker C."/>
            <person name="Pinto D."/>
            <person name="Vollmers J."/>
            <person name="Rivas-Marin E."/>
            <person name="Kohn T."/>
            <person name="Peeters S.H."/>
            <person name="Heuer A."/>
            <person name="Rast P."/>
            <person name="Oberbeckmann S."/>
            <person name="Bunk B."/>
            <person name="Jeske O."/>
            <person name="Meyerdierks A."/>
            <person name="Storesund J.E."/>
            <person name="Kallscheuer N."/>
            <person name="Luecker S."/>
            <person name="Lage O.M."/>
            <person name="Pohl T."/>
            <person name="Merkel B.J."/>
            <person name="Hornburger P."/>
            <person name="Mueller R.-W."/>
            <person name="Bruemmer F."/>
            <person name="Labrenz M."/>
            <person name="Spormann A.M."/>
            <person name="Op den Camp H."/>
            <person name="Overmann J."/>
            <person name="Amann R."/>
            <person name="Jetten M.S.M."/>
            <person name="Mascher T."/>
            <person name="Medema M.H."/>
            <person name="Devos D.P."/>
            <person name="Kaster A.-K."/>
            <person name="Ovreas L."/>
            <person name="Rohde M."/>
            <person name="Galperin M.Y."/>
            <person name="Jogler C."/>
        </authorList>
    </citation>
    <scope>NUCLEOTIDE SEQUENCE [LARGE SCALE GENOMIC DNA]</scope>
    <source>
        <strain evidence="1 2">Mal52</strain>
    </source>
</reference>
<sequence>MVAGRFYFRLGDRTVLHTEGVKMNHLHTTAVVFEAALTIGRMIQWLI</sequence>